<evidence type="ECO:0000313" key="2">
    <source>
        <dbReference type="Proteomes" id="UP001277183"/>
    </source>
</evidence>
<accession>A0AAW9F575</accession>
<organism evidence="1 2">
    <name type="scientific">Aeromonas caviae</name>
    <name type="common">Aeromonas punctata</name>
    <dbReference type="NCBI Taxonomy" id="648"/>
    <lineage>
        <taxon>Bacteria</taxon>
        <taxon>Pseudomonadati</taxon>
        <taxon>Pseudomonadota</taxon>
        <taxon>Gammaproteobacteria</taxon>
        <taxon>Aeromonadales</taxon>
        <taxon>Aeromonadaceae</taxon>
        <taxon>Aeromonas</taxon>
    </lineage>
</organism>
<dbReference type="RefSeq" id="WP_052497083.1">
    <property type="nucleotide sequence ID" value="NZ_BQVH01000053.1"/>
</dbReference>
<dbReference type="EMBL" id="JAWZVU010000070">
    <property type="protein sequence ID" value="MDX7721144.1"/>
    <property type="molecule type" value="Genomic_DNA"/>
</dbReference>
<protein>
    <submittedName>
        <fullName evidence="1">Inovirus-type Gp2 protein</fullName>
    </submittedName>
</protein>
<gene>
    <name evidence="1" type="ORF">SJS77_11745</name>
</gene>
<reference evidence="1" key="1">
    <citation type="submission" date="2023-11" db="EMBL/GenBank/DDBJ databases">
        <title>WGS of Aeromonas in Northern Israel.</title>
        <authorList>
            <person name="Hershko Y."/>
        </authorList>
    </citation>
    <scope>NUCLEOTIDE SEQUENCE</scope>
    <source>
        <strain evidence="1">77416</strain>
    </source>
</reference>
<name>A0AAW9F575_AERCA</name>
<sequence>MGVDKAVSKSLHAIPHLSEWEDYQAGPGLLVSSALKSAQKLSKALFHLLPKEHKAWDHREFKRACKWLKLMLEASTPLRTMRMFRLHPDLDICLSYPFPAALVTLLQQSPPLIPAARKQLDEGLQRYIALLREKLSTPEHRQAVHSFMLGPKKNRASLVRYIDALFEQHQKLLLLRIDLHYQEPVWRHRYPDKLLGQFRRLLNNRKNNRIFDDFVGYAAKLEFASGAGFHLHCMFIYNGSKRREDVVIAQQIGEYWVQLTGEPGRYYNCNYHKRSYKEVGIGLIHYKDGKMRKNIELAIDYMTKPELYMKPPIGVGPKGGAGRVFFRGELPSKTQSKPGPVRSRTYIRSKYRRLGELLHLNDGELENLLGE</sequence>
<proteinExistence type="predicted"/>
<comment type="caution">
    <text evidence="1">The sequence shown here is derived from an EMBL/GenBank/DDBJ whole genome shotgun (WGS) entry which is preliminary data.</text>
</comment>
<evidence type="ECO:0000313" key="1">
    <source>
        <dbReference type="EMBL" id="MDX7721144.1"/>
    </source>
</evidence>
<dbReference type="Proteomes" id="UP001277183">
    <property type="component" value="Unassembled WGS sequence"/>
</dbReference>
<dbReference type="AlphaFoldDB" id="A0AAW9F575"/>